<dbReference type="Proteomes" id="UP001469553">
    <property type="component" value="Unassembled WGS sequence"/>
</dbReference>
<dbReference type="EMBL" id="JAHRIP010047826">
    <property type="protein sequence ID" value="MEQ2299173.1"/>
    <property type="molecule type" value="Genomic_DNA"/>
</dbReference>
<evidence type="ECO:0000313" key="2">
    <source>
        <dbReference type="Proteomes" id="UP001469553"/>
    </source>
</evidence>
<evidence type="ECO:0000313" key="1">
    <source>
        <dbReference type="EMBL" id="MEQ2299173.1"/>
    </source>
</evidence>
<protein>
    <submittedName>
        <fullName evidence="1">Uncharacterized protein</fullName>
    </submittedName>
</protein>
<name>A0ABV0YZ28_9TELE</name>
<sequence>MPGSDSRIFSFSNDFQNLRDLTSDDKKYITGLVLQCVFNHMASTTHHTNRFHSQTFRCQAGNLAKPHKFKHEFRVIPFCVSVTSHSDWLHVTFHRLRVRLSSGNNPQGRTSGQDNPTC</sequence>
<organism evidence="1 2">
    <name type="scientific">Ameca splendens</name>
    <dbReference type="NCBI Taxonomy" id="208324"/>
    <lineage>
        <taxon>Eukaryota</taxon>
        <taxon>Metazoa</taxon>
        <taxon>Chordata</taxon>
        <taxon>Craniata</taxon>
        <taxon>Vertebrata</taxon>
        <taxon>Euteleostomi</taxon>
        <taxon>Actinopterygii</taxon>
        <taxon>Neopterygii</taxon>
        <taxon>Teleostei</taxon>
        <taxon>Neoteleostei</taxon>
        <taxon>Acanthomorphata</taxon>
        <taxon>Ovalentaria</taxon>
        <taxon>Atherinomorphae</taxon>
        <taxon>Cyprinodontiformes</taxon>
        <taxon>Goodeidae</taxon>
        <taxon>Ameca</taxon>
    </lineage>
</organism>
<reference evidence="1 2" key="1">
    <citation type="submission" date="2021-06" db="EMBL/GenBank/DDBJ databases">
        <authorList>
            <person name="Palmer J.M."/>
        </authorList>
    </citation>
    <scope>NUCLEOTIDE SEQUENCE [LARGE SCALE GENOMIC DNA]</scope>
    <source>
        <strain evidence="1 2">AS_MEX2019</strain>
        <tissue evidence="1">Muscle</tissue>
    </source>
</reference>
<comment type="caution">
    <text evidence="1">The sequence shown here is derived from an EMBL/GenBank/DDBJ whole genome shotgun (WGS) entry which is preliminary data.</text>
</comment>
<accession>A0ABV0YZ28</accession>
<keyword evidence="2" id="KW-1185">Reference proteome</keyword>
<gene>
    <name evidence="1" type="ORF">AMECASPLE_012647</name>
</gene>
<proteinExistence type="predicted"/>